<dbReference type="OrthoDB" id="913605at2759"/>
<evidence type="ECO:0000313" key="4">
    <source>
        <dbReference type="Proteomes" id="UP000231279"/>
    </source>
</evidence>
<feature type="region of interest" description="Disordered" evidence="1">
    <location>
        <begin position="180"/>
        <end position="219"/>
    </location>
</feature>
<organism evidence="3 4">
    <name type="scientific">Handroanthus impetiginosus</name>
    <dbReference type="NCBI Taxonomy" id="429701"/>
    <lineage>
        <taxon>Eukaryota</taxon>
        <taxon>Viridiplantae</taxon>
        <taxon>Streptophyta</taxon>
        <taxon>Embryophyta</taxon>
        <taxon>Tracheophyta</taxon>
        <taxon>Spermatophyta</taxon>
        <taxon>Magnoliopsida</taxon>
        <taxon>eudicotyledons</taxon>
        <taxon>Gunneridae</taxon>
        <taxon>Pentapetalae</taxon>
        <taxon>asterids</taxon>
        <taxon>lamiids</taxon>
        <taxon>Lamiales</taxon>
        <taxon>Bignoniaceae</taxon>
        <taxon>Crescentiina</taxon>
        <taxon>Tabebuia alliance</taxon>
        <taxon>Handroanthus</taxon>
    </lineage>
</organism>
<dbReference type="Proteomes" id="UP000231279">
    <property type="component" value="Unassembled WGS sequence"/>
</dbReference>
<dbReference type="PANTHER" id="PTHR33735">
    <property type="entry name" value="EXPRESSED PROTEIN"/>
    <property type="match status" value="1"/>
</dbReference>
<dbReference type="PANTHER" id="PTHR33735:SF26">
    <property type="entry name" value="PTERIN-BINDING DOMAIN-CONTAINING PROTEIN"/>
    <property type="match status" value="1"/>
</dbReference>
<protein>
    <submittedName>
        <fullName evidence="3">Uncharacterized protein</fullName>
    </submittedName>
</protein>
<sequence length="219" mass="24455">MLIKISHTSNPTWISPQHKPQNFCHNPSSNLAFFDLKKNYGLQILGRLTRLQKCDTNRRRDFAVYSGVEPGIPPSGPPPNNILSWIVAVAIGIVVPFISYKWGPSLKNKIENAMKVTEDVVEAVEKVAEEVEKVAEDISEDLPKDGNLRKAVDFVENLAEKTAKDAGAVDDFIDKVQEEEEKAESFVDSLKDESKKSPEESNDENSIDDENSNDQISNK</sequence>
<feature type="transmembrane region" description="Helical" evidence="2">
    <location>
        <begin position="82"/>
        <end position="100"/>
    </location>
</feature>
<gene>
    <name evidence="3" type="ORF">CDL12_19761</name>
</gene>
<evidence type="ECO:0000313" key="3">
    <source>
        <dbReference type="EMBL" id="PIN07673.1"/>
    </source>
</evidence>
<feature type="compositionally biased region" description="Basic and acidic residues" evidence="1">
    <location>
        <begin position="183"/>
        <end position="199"/>
    </location>
</feature>
<keyword evidence="4" id="KW-1185">Reference proteome</keyword>
<evidence type="ECO:0000256" key="1">
    <source>
        <dbReference type="SAM" id="MobiDB-lite"/>
    </source>
</evidence>
<reference evidence="4" key="1">
    <citation type="journal article" date="2018" name="Gigascience">
        <title>Genome assembly of the Pink Ipe (Handroanthus impetiginosus, Bignoniaceae), a highly valued, ecologically keystone Neotropical timber forest tree.</title>
        <authorList>
            <person name="Silva-Junior O.B."/>
            <person name="Grattapaglia D."/>
            <person name="Novaes E."/>
            <person name="Collevatti R.G."/>
        </authorList>
    </citation>
    <scope>NUCLEOTIDE SEQUENCE [LARGE SCALE GENOMIC DNA]</scope>
    <source>
        <strain evidence="4">cv. UFG-1</strain>
    </source>
</reference>
<proteinExistence type="predicted"/>
<keyword evidence="2" id="KW-0812">Transmembrane</keyword>
<keyword evidence="2" id="KW-0472">Membrane</keyword>
<dbReference type="AlphaFoldDB" id="A0A2G9GQX0"/>
<name>A0A2G9GQX0_9LAMI</name>
<feature type="compositionally biased region" description="Acidic residues" evidence="1">
    <location>
        <begin position="200"/>
        <end position="212"/>
    </location>
</feature>
<dbReference type="STRING" id="429701.A0A2G9GQX0"/>
<dbReference type="EMBL" id="NKXS01004033">
    <property type="protein sequence ID" value="PIN07673.1"/>
    <property type="molecule type" value="Genomic_DNA"/>
</dbReference>
<evidence type="ECO:0000256" key="2">
    <source>
        <dbReference type="SAM" id="Phobius"/>
    </source>
</evidence>
<comment type="caution">
    <text evidence="3">The sequence shown here is derived from an EMBL/GenBank/DDBJ whole genome shotgun (WGS) entry which is preliminary data.</text>
</comment>
<accession>A0A2G9GQX0</accession>
<keyword evidence="2" id="KW-1133">Transmembrane helix</keyword>